<reference evidence="1 2" key="2">
    <citation type="journal article" date="2012" name="J. Bacteriol.">
        <title>Complete genome sequences of Desulfosporosinus orientis DSM765T, Desulfosporosinus youngiae DSM17734T, Desulfosporosinus meridiei DSM13257T, and Desulfosporosinus acidiphilus DSM22704T.</title>
        <authorList>
            <person name="Pester M."/>
            <person name="Brambilla E."/>
            <person name="Alazard D."/>
            <person name="Rattei T."/>
            <person name="Weinmaier T."/>
            <person name="Han J."/>
            <person name="Lucas S."/>
            <person name="Lapidus A."/>
            <person name="Cheng J.F."/>
            <person name="Goodwin L."/>
            <person name="Pitluck S."/>
            <person name="Peters L."/>
            <person name="Ovchinnikova G."/>
            <person name="Teshima H."/>
            <person name="Detter J.C."/>
            <person name="Han C.S."/>
            <person name="Tapia R."/>
            <person name="Land M.L."/>
            <person name="Hauser L."/>
            <person name="Kyrpides N.C."/>
            <person name="Ivanova N.N."/>
            <person name="Pagani I."/>
            <person name="Huntmann M."/>
            <person name="Wei C.L."/>
            <person name="Davenport K.W."/>
            <person name="Daligault H."/>
            <person name="Chain P.S."/>
            <person name="Chen A."/>
            <person name="Mavromatis K."/>
            <person name="Markowitz V."/>
            <person name="Szeto E."/>
            <person name="Mikhailova N."/>
            <person name="Pati A."/>
            <person name="Wagner M."/>
            <person name="Woyke T."/>
            <person name="Ollivier B."/>
            <person name="Klenk H.P."/>
            <person name="Spring S."/>
            <person name="Loy A."/>
        </authorList>
    </citation>
    <scope>NUCLEOTIDE SEQUENCE [LARGE SCALE GENOMIC DNA]</scope>
    <source>
        <strain evidence="2">ATCC 19365 / DSM 765 / NCIMB 8382 / VKM B-1628</strain>
    </source>
</reference>
<sequence length="48" mass="5318">MDKISNSSKKMRNRGVSKLSIDECSMTLQKLPGTLVEIGLMSADFEEV</sequence>
<dbReference type="HOGENOM" id="CLU_3152058_0_0_9"/>
<organism evidence="1 2">
    <name type="scientific">Desulfosporosinus orientis (strain ATCC 19365 / DSM 765 / NCIMB 8382 / VKM B-1628 / Singapore I)</name>
    <name type="common">Desulfotomaculum orientis</name>
    <dbReference type="NCBI Taxonomy" id="768706"/>
    <lineage>
        <taxon>Bacteria</taxon>
        <taxon>Bacillati</taxon>
        <taxon>Bacillota</taxon>
        <taxon>Clostridia</taxon>
        <taxon>Eubacteriales</taxon>
        <taxon>Desulfitobacteriaceae</taxon>
        <taxon>Desulfosporosinus</taxon>
    </lineage>
</organism>
<dbReference type="EMBL" id="CP003108">
    <property type="protein sequence ID" value="AET67569.1"/>
    <property type="molecule type" value="Genomic_DNA"/>
</dbReference>
<dbReference type="Proteomes" id="UP000006346">
    <property type="component" value="Chromosome"/>
</dbReference>
<evidence type="ECO:0000313" key="1">
    <source>
        <dbReference type="EMBL" id="AET67569.1"/>
    </source>
</evidence>
<reference evidence="2" key="1">
    <citation type="submission" date="2011-11" db="EMBL/GenBank/DDBJ databases">
        <title>Complete sequence of Desulfosporosinus orientis DSM 765.</title>
        <authorList>
            <person name="Lucas S."/>
            <person name="Han J."/>
            <person name="Lapidus A."/>
            <person name="Cheng J.-F."/>
            <person name="Goodwin L."/>
            <person name="Pitluck S."/>
            <person name="Peters L."/>
            <person name="Ovchinnikova G."/>
            <person name="Teshima H."/>
            <person name="Detter J.C."/>
            <person name="Han C."/>
            <person name="Tapia R."/>
            <person name="Land M."/>
            <person name="Hauser L."/>
            <person name="Kyrpides N."/>
            <person name="Ivanova N."/>
            <person name="Pagani I."/>
            <person name="Pester M."/>
            <person name="Spring S."/>
            <person name="Ollivier B."/>
            <person name="Rattei T."/>
            <person name="Klenk H.-P."/>
            <person name="Wagner M."/>
            <person name="Loy A."/>
            <person name="Woyke T."/>
        </authorList>
    </citation>
    <scope>NUCLEOTIDE SEQUENCE [LARGE SCALE GENOMIC DNA]</scope>
    <source>
        <strain evidence="2">ATCC 19365 / DSM 765 / NCIMB 8382 / VKM B-1628</strain>
    </source>
</reference>
<dbReference type="STRING" id="768706.Desor_1951"/>
<proteinExistence type="predicted"/>
<gene>
    <name evidence="1" type="ordered locus">Desor_1951</name>
</gene>
<dbReference type="KEGG" id="dor:Desor_1951"/>
<dbReference type="AlphaFoldDB" id="G7WD84"/>
<keyword evidence="2" id="KW-1185">Reference proteome</keyword>
<evidence type="ECO:0000313" key="2">
    <source>
        <dbReference type="Proteomes" id="UP000006346"/>
    </source>
</evidence>
<name>G7WD84_DESOD</name>
<protein>
    <submittedName>
        <fullName evidence="1">Uncharacterized protein</fullName>
    </submittedName>
</protein>
<accession>G7WD84</accession>